<protein>
    <recommendedName>
        <fullName evidence="2">Protein BCP1</fullName>
    </recommendedName>
</protein>
<dbReference type="Proteomes" id="UP000807342">
    <property type="component" value="Unassembled WGS sequence"/>
</dbReference>
<proteinExistence type="inferred from homology"/>
<feature type="region of interest" description="Disordered" evidence="3">
    <location>
        <begin position="197"/>
        <end position="234"/>
    </location>
</feature>
<dbReference type="EMBL" id="MU151229">
    <property type="protein sequence ID" value="KAF9446785.1"/>
    <property type="molecule type" value="Genomic_DNA"/>
</dbReference>
<dbReference type="InterPro" id="IPR025602">
    <property type="entry name" value="BCP1_family"/>
</dbReference>
<dbReference type="AlphaFoldDB" id="A0A9P6C2K9"/>
<keyword evidence="5" id="KW-1185">Reference proteome</keyword>
<dbReference type="PIRSF" id="PIRSF028983">
    <property type="entry name" value="BCP1"/>
    <property type="match status" value="1"/>
</dbReference>
<accession>A0A9P6C2K9</accession>
<sequence>MKRKQADNADTQNDSDSGSDVSLVNVDFDFFDPNPTIDYHAINRLLKQLFQRDAELFSTTELTDLILSQPTIGTTIKTDGIESDPYALLTVLNMHAHYQHPSIKAIANYCLDKVNLVEDKAFHATLSGLFSQTQHHVGLVICERLINMPVQVIPPMYSMLADELQRSISANEPYIFSHFLFISRNYHLTPEEESALVNTVPRNRSKSKSSSPKKSRPTPSQPTPEPPADGIYPFHPEDEAIRALSLHSLDYRYSNASNEPRENDSFGLDLRARMMLLPADRFEALVQKLQEVYSAI</sequence>
<keyword evidence="2" id="KW-0813">Transport</keyword>
<name>A0A9P6C2K9_9AGAR</name>
<gene>
    <name evidence="4" type="ORF">P691DRAFT_707922</name>
</gene>
<evidence type="ECO:0000256" key="1">
    <source>
        <dbReference type="ARBA" id="ARBA00006781"/>
    </source>
</evidence>
<evidence type="ECO:0000313" key="4">
    <source>
        <dbReference type="EMBL" id="KAF9446785.1"/>
    </source>
</evidence>
<organism evidence="4 5">
    <name type="scientific">Macrolepiota fuliginosa MF-IS2</name>
    <dbReference type="NCBI Taxonomy" id="1400762"/>
    <lineage>
        <taxon>Eukaryota</taxon>
        <taxon>Fungi</taxon>
        <taxon>Dikarya</taxon>
        <taxon>Basidiomycota</taxon>
        <taxon>Agaricomycotina</taxon>
        <taxon>Agaricomycetes</taxon>
        <taxon>Agaricomycetidae</taxon>
        <taxon>Agaricales</taxon>
        <taxon>Agaricineae</taxon>
        <taxon>Agaricaceae</taxon>
        <taxon>Macrolepiota</taxon>
    </lineage>
</organism>
<evidence type="ECO:0000313" key="5">
    <source>
        <dbReference type="Proteomes" id="UP000807342"/>
    </source>
</evidence>
<dbReference type="GO" id="GO:0015031">
    <property type="term" value="P:protein transport"/>
    <property type="evidence" value="ECO:0007669"/>
    <property type="project" value="UniProtKB-KW"/>
</dbReference>
<keyword evidence="2" id="KW-0653">Protein transport</keyword>
<comment type="function">
    <text evidence="2">Involved in nuclear export, actin cytoskeleton organization and vesicular transport.</text>
</comment>
<evidence type="ECO:0000256" key="3">
    <source>
        <dbReference type="SAM" id="MobiDB-lite"/>
    </source>
</evidence>
<dbReference type="OrthoDB" id="27543at2759"/>
<dbReference type="Pfam" id="PF13862">
    <property type="entry name" value="BCCIP"/>
    <property type="match status" value="1"/>
</dbReference>
<comment type="similarity">
    <text evidence="1 2">Belongs to the BCP1 family.</text>
</comment>
<dbReference type="PANTHER" id="PTHR13261:SF0">
    <property type="entry name" value="BRCA2 AND CDKN1A-INTERACTING PROTEIN"/>
    <property type="match status" value="1"/>
</dbReference>
<dbReference type="PANTHER" id="PTHR13261">
    <property type="entry name" value="BRCA2 AND CDKN1A INTERACTING PROTEIN"/>
    <property type="match status" value="1"/>
</dbReference>
<comment type="caution">
    <text evidence="4">The sequence shown here is derived from an EMBL/GenBank/DDBJ whole genome shotgun (WGS) entry which is preliminary data.</text>
</comment>
<comment type="subcellular location">
    <subcellularLocation>
        <location evidence="2">Nucleus</location>
    </subcellularLocation>
</comment>
<feature type="compositionally biased region" description="Basic residues" evidence="3">
    <location>
        <begin position="203"/>
        <end position="216"/>
    </location>
</feature>
<reference evidence="4" key="1">
    <citation type="submission" date="2020-11" db="EMBL/GenBank/DDBJ databases">
        <authorList>
            <consortium name="DOE Joint Genome Institute"/>
            <person name="Ahrendt S."/>
            <person name="Riley R."/>
            <person name="Andreopoulos W."/>
            <person name="Labutti K."/>
            <person name="Pangilinan J."/>
            <person name="Ruiz-Duenas F.J."/>
            <person name="Barrasa J.M."/>
            <person name="Sanchez-Garcia M."/>
            <person name="Camarero S."/>
            <person name="Miyauchi S."/>
            <person name="Serrano A."/>
            <person name="Linde D."/>
            <person name="Babiker R."/>
            <person name="Drula E."/>
            <person name="Ayuso-Fernandez I."/>
            <person name="Pacheco R."/>
            <person name="Padilla G."/>
            <person name="Ferreira P."/>
            <person name="Barriuso J."/>
            <person name="Kellner H."/>
            <person name="Castanera R."/>
            <person name="Alfaro M."/>
            <person name="Ramirez L."/>
            <person name="Pisabarro A.G."/>
            <person name="Kuo A."/>
            <person name="Tritt A."/>
            <person name="Lipzen A."/>
            <person name="He G."/>
            <person name="Yan M."/>
            <person name="Ng V."/>
            <person name="Cullen D."/>
            <person name="Martin F."/>
            <person name="Rosso M.-N."/>
            <person name="Henrissat B."/>
            <person name="Hibbett D."/>
            <person name="Martinez A.T."/>
            <person name="Grigoriev I.V."/>
        </authorList>
    </citation>
    <scope>NUCLEOTIDE SEQUENCE</scope>
    <source>
        <strain evidence="4">MF-IS2</strain>
    </source>
</reference>
<evidence type="ECO:0000256" key="2">
    <source>
        <dbReference type="PIRNR" id="PIRNR028983"/>
    </source>
</evidence>
<dbReference type="GO" id="GO:0005634">
    <property type="term" value="C:nucleus"/>
    <property type="evidence" value="ECO:0007669"/>
    <property type="project" value="UniProtKB-SubCell"/>
</dbReference>
<keyword evidence="2" id="KW-0539">Nucleus</keyword>